<reference evidence="6 7" key="1">
    <citation type="submission" date="2020-11" db="EMBL/GenBank/DDBJ databases">
        <authorList>
            <person name="Wallbank WR R."/>
            <person name="Pardo Diaz C."/>
            <person name="Kozak K."/>
            <person name="Martin S."/>
            <person name="Jiggins C."/>
            <person name="Moest M."/>
            <person name="Warren A I."/>
            <person name="Generalovic N T."/>
            <person name="Byers J.R.P. K."/>
            <person name="Montejo-Kovacevich G."/>
            <person name="Yen C E."/>
        </authorList>
    </citation>
    <scope>NUCLEOTIDE SEQUENCE [LARGE SCALE GENOMIC DNA]</scope>
</reference>
<proteinExistence type="predicted"/>
<feature type="region of interest" description="Disordered" evidence="3">
    <location>
        <begin position="744"/>
        <end position="811"/>
    </location>
</feature>
<dbReference type="InterPro" id="IPR054722">
    <property type="entry name" value="PolX-like_BBD"/>
</dbReference>
<gene>
    <name evidence="6" type="ORF">HERILL_LOCUS1880</name>
</gene>
<dbReference type="GO" id="GO:0003676">
    <property type="term" value="F:nucleic acid binding"/>
    <property type="evidence" value="ECO:0007669"/>
    <property type="project" value="InterPro"/>
</dbReference>
<feature type="domain" description="CCHC-type" evidence="4">
    <location>
        <begin position="241"/>
        <end position="254"/>
    </location>
</feature>
<dbReference type="PANTHER" id="PTHR42648">
    <property type="entry name" value="TRANSPOSASE, PUTATIVE-RELATED"/>
    <property type="match status" value="1"/>
</dbReference>
<evidence type="ECO:0000259" key="5">
    <source>
        <dbReference type="PROSITE" id="PS50994"/>
    </source>
</evidence>
<keyword evidence="2" id="KW-0862">Zinc</keyword>
<evidence type="ECO:0000256" key="2">
    <source>
        <dbReference type="PROSITE-ProRule" id="PRU00047"/>
    </source>
</evidence>
<feature type="compositionally biased region" description="Basic and acidic residues" evidence="3">
    <location>
        <begin position="749"/>
        <end position="763"/>
    </location>
</feature>
<dbReference type="InterPro" id="IPR025724">
    <property type="entry name" value="GAG-pre-integrase_dom"/>
</dbReference>
<dbReference type="InParanoid" id="A0A7R8UDD0"/>
<feature type="compositionally biased region" description="Polar residues" evidence="3">
    <location>
        <begin position="766"/>
        <end position="791"/>
    </location>
</feature>
<protein>
    <recommendedName>
        <fullName evidence="8">Copia protein</fullName>
    </recommendedName>
</protein>
<dbReference type="InterPro" id="IPR036397">
    <property type="entry name" value="RNaseH_sf"/>
</dbReference>
<keyword evidence="2" id="KW-0863">Zinc-finger</keyword>
<dbReference type="InterPro" id="IPR021109">
    <property type="entry name" value="Peptidase_aspartic_dom_sf"/>
</dbReference>
<dbReference type="PROSITE" id="PS50158">
    <property type="entry name" value="ZF_CCHC"/>
    <property type="match status" value="1"/>
</dbReference>
<dbReference type="EMBL" id="LR899009">
    <property type="protein sequence ID" value="CAD7078623.1"/>
    <property type="molecule type" value="Genomic_DNA"/>
</dbReference>
<dbReference type="InterPro" id="IPR012337">
    <property type="entry name" value="RNaseH-like_sf"/>
</dbReference>
<accession>A0A7R8UDD0</accession>
<keyword evidence="2" id="KW-0479">Metal-binding</keyword>
<evidence type="ECO:0000256" key="1">
    <source>
        <dbReference type="ARBA" id="ARBA00022670"/>
    </source>
</evidence>
<organism evidence="6 7">
    <name type="scientific">Hermetia illucens</name>
    <name type="common">Black soldier fly</name>
    <dbReference type="NCBI Taxonomy" id="343691"/>
    <lineage>
        <taxon>Eukaryota</taxon>
        <taxon>Metazoa</taxon>
        <taxon>Ecdysozoa</taxon>
        <taxon>Arthropoda</taxon>
        <taxon>Hexapoda</taxon>
        <taxon>Insecta</taxon>
        <taxon>Pterygota</taxon>
        <taxon>Neoptera</taxon>
        <taxon>Endopterygota</taxon>
        <taxon>Diptera</taxon>
        <taxon>Brachycera</taxon>
        <taxon>Stratiomyomorpha</taxon>
        <taxon>Stratiomyidae</taxon>
        <taxon>Hermetiinae</taxon>
        <taxon>Hermetia</taxon>
    </lineage>
</organism>
<dbReference type="Gene3D" id="2.40.70.10">
    <property type="entry name" value="Acid Proteases"/>
    <property type="match status" value="1"/>
</dbReference>
<dbReference type="SUPFAM" id="SSF53098">
    <property type="entry name" value="Ribonuclease H-like"/>
    <property type="match status" value="1"/>
</dbReference>
<dbReference type="PROSITE" id="PS50994">
    <property type="entry name" value="INTEGRASE"/>
    <property type="match status" value="1"/>
</dbReference>
<dbReference type="AlphaFoldDB" id="A0A7R8UDD0"/>
<evidence type="ECO:0000259" key="4">
    <source>
        <dbReference type="PROSITE" id="PS50158"/>
    </source>
</evidence>
<dbReference type="InterPro" id="IPR057670">
    <property type="entry name" value="SH3_retrovirus"/>
</dbReference>
<sequence length="887" mass="101069">MDRVSAKRNIKPFDGEKYSVWKFRIRALLTELNVVQVVDSEVPDEMTEEWKIAERTAKSVIVEYLSDSFLSFAKEENTTKEIISDLDAIYERKSVATQLALRKKLLSLKLQGDTKLIKHFTNFDDIIRDMLAAGAKLDETDKVAHLLLSLPNSYDGVITAIETLSDDSLSLAFVKTRLLDHEVKLTNEGRNLCEQVLHVENVSYNKKKFKQKGAMNKSDFNRHNNKINKLKFPKNTRKFECHHCGRKGHIKKDCYYYKNSKSKFDKKNETMDKKSESSAKNAYASGFAFMIGDNYESDHVKNEIEFVIDSGASDHIINREDLAKDFEHLQHPLKLSVAKTGSFITATKRGKLNVISKIGIQGELKDVLYCPEVPYNLLSVTKMQAAGMTIIFNERGVVVQKGSKTLMTGEHFNSILKLNFKVGICKTENIDRAFNVTKVNYSLWHQRLGHIGKQKFIELKNKQMIYDLDQICNINPSDDLCEACIKGKQAKLPFNKEKDKSHVKRPLFIIHSDVCGPISPTAINNKNYFVVFIDEYTHYCVSYTIAHKSDVFLVFKDFVAKSEAHFDLKVVNLYSDNGGEYLSNEMKDYCCEKGITYHLTVPRTPQLNGVSERMVRTITEKARSMIISACMDKIFWGDAVLTATYLINITPTRALKQTKTPYEMWHGKKPQIKYLKIFGSTVFVHNKNSRTKFDDKSWKGILVGYEPNGYKVWDVEREKYAIVRDVIVDELDFIRSRPIAKCEGVNKGNSEDKTDVSDKKSKSVEGQVSENISDKNNVQLETDSAGIQSKSVVDREKSDNNRPYDPPGHIDIPLNADINSGTARIHQGITKFGWLLFGPTSTPNCLTRIVSLIDTNNTTILGTYGSTNQSCFNTRRDDGRRRIRKKD</sequence>
<evidence type="ECO:0000256" key="3">
    <source>
        <dbReference type="SAM" id="MobiDB-lite"/>
    </source>
</evidence>
<dbReference type="Gene3D" id="3.30.420.10">
    <property type="entry name" value="Ribonuclease H-like superfamily/Ribonuclease H"/>
    <property type="match status" value="1"/>
</dbReference>
<dbReference type="Pfam" id="PF00665">
    <property type="entry name" value="rve"/>
    <property type="match status" value="1"/>
</dbReference>
<dbReference type="InterPro" id="IPR001878">
    <property type="entry name" value="Znf_CCHC"/>
</dbReference>
<dbReference type="Pfam" id="PF14223">
    <property type="entry name" value="Retrotran_gag_2"/>
    <property type="match status" value="1"/>
</dbReference>
<dbReference type="GO" id="GO:0006508">
    <property type="term" value="P:proteolysis"/>
    <property type="evidence" value="ECO:0007669"/>
    <property type="project" value="UniProtKB-KW"/>
</dbReference>
<dbReference type="Pfam" id="PF25597">
    <property type="entry name" value="SH3_retrovirus"/>
    <property type="match status" value="1"/>
</dbReference>
<dbReference type="GO" id="GO:0008233">
    <property type="term" value="F:peptidase activity"/>
    <property type="evidence" value="ECO:0007669"/>
    <property type="project" value="UniProtKB-KW"/>
</dbReference>
<dbReference type="PANTHER" id="PTHR42648:SF28">
    <property type="entry name" value="TRANSPOSON-ENCODED PROTEIN WITH RIBONUCLEASE H-LIKE AND RETROVIRUS ZINC FINGER-LIKE DOMAINS"/>
    <property type="match status" value="1"/>
</dbReference>
<keyword evidence="1" id="KW-0378">Hydrolase</keyword>
<dbReference type="GO" id="GO:0008270">
    <property type="term" value="F:zinc ion binding"/>
    <property type="evidence" value="ECO:0007669"/>
    <property type="project" value="UniProtKB-KW"/>
</dbReference>
<dbReference type="Pfam" id="PF13976">
    <property type="entry name" value="gag_pre-integrs"/>
    <property type="match status" value="1"/>
</dbReference>
<dbReference type="GO" id="GO:0015074">
    <property type="term" value="P:DNA integration"/>
    <property type="evidence" value="ECO:0007669"/>
    <property type="project" value="InterPro"/>
</dbReference>
<dbReference type="OrthoDB" id="8060515at2759"/>
<keyword evidence="7" id="KW-1185">Reference proteome</keyword>
<dbReference type="InterPro" id="IPR001584">
    <property type="entry name" value="Integrase_cat-core"/>
</dbReference>
<dbReference type="Proteomes" id="UP000594454">
    <property type="component" value="Chromosome 1"/>
</dbReference>
<dbReference type="Pfam" id="PF22936">
    <property type="entry name" value="Pol_BBD"/>
    <property type="match status" value="1"/>
</dbReference>
<keyword evidence="1" id="KW-0645">Protease</keyword>
<name>A0A7R8UDD0_HERIL</name>
<dbReference type="InterPro" id="IPR039537">
    <property type="entry name" value="Retrotran_Ty1/copia-like"/>
</dbReference>
<evidence type="ECO:0000313" key="6">
    <source>
        <dbReference type="EMBL" id="CAD7078623.1"/>
    </source>
</evidence>
<feature type="compositionally biased region" description="Basic and acidic residues" evidence="3">
    <location>
        <begin position="792"/>
        <end position="802"/>
    </location>
</feature>
<feature type="domain" description="Integrase catalytic" evidence="5">
    <location>
        <begin position="502"/>
        <end position="669"/>
    </location>
</feature>
<evidence type="ECO:0000313" key="7">
    <source>
        <dbReference type="Proteomes" id="UP000594454"/>
    </source>
</evidence>
<evidence type="ECO:0008006" key="8">
    <source>
        <dbReference type="Google" id="ProtNLM"/>
    </source>
</evidence>